<evidence type="ECO:0000313" key="2">
    <source>
        <dbReference type="EMBL" id="NJC28488.1"/>
    </source>
</evidence>
<sequence length="277" mass="30185">MNLTARSATIITASTDPSNKLLRWAAIGWFVVAIIGQLLFAVYIVGFYGGTAVYGNIAEWNEKITHGFSEGATVSNLVVGIHLFFAALITLGGPVQLISGIKRKYPVFHRRNGRIYVMLTAIAALTGLYMLYAHEGAGGAVSRPAMTLEAVLILLAGVLVWRFAVARQFRRHEAWAVRLFLVASGVWFFRVILMGWMLVNGGAVGFDPETFTGPFLDFLSYAHYLLPLAVYELYLWAGRSSHASVRYAVVGLLVVCTVFTGVGIFGAVAGLWLPAFS</sequence>
<feature type="transmembrane region" description="Helical" evidence="1">
    <location>
        <begin position="249"/>
        <end position="273"/>
    </location>
</feature>
<evidence type="ECO:0000313" key="3">
    <source>
        <dbReference type="Proteomes" id="UP000770785"/>
    </source>
</evidence>
<gene>
    <name evidence="2" type="ORF">GGR27_004013</name>
</gene>
<organism evidence="2 3">
    <name type="scientific">Neolewinella antarctica</name>
    <dbReference type="NCBI Taxonomy" id="442734"/>
    <lineage>
        <taxon>Bacteria</taxon>
        <taxon>Pseudomonadati</taxon>
        <taxon>Bacteroidota</taxon>
        <taxon>Saprospiria</taxon>
        <taxon>Saprospirales</taxon>
        <taxon>Lewinellaceae</taxon>
        <taxon>Neolewinella</taxon>
    </lineage>
</organism>
<feature type="transmembrane region" description="Helical" evidence="1">
    <location>
        <begin position="113"/>
        <end position="132"/>
    </location>
</feature>
<dbReference type="InterPro" id="IPR018750">
    <property type="entry name" value="DUF2306_membrane"/>
</dbReference>
<dbReference type="EMBL" id="JAATJH010000014">
    <property type="protein sequence ID" value="NJC28488.1"/>
    <property type="molecule type" value="Genomic_DNA"/>
</dbReference>
<dbReference type="Pfam" id="PF10067">
    <property type="entry name" value="DUF2306"/>
    <property type="match status" value="1"/>
</dbReference>
<feature type="transmembrane region" description="Helical" evidence="1">
    <location>
        <begin position="77"/>
        <end position="101"/>
    </location>
</feature>
<feature type="transmembrane region" description="Helical" evidence="1">
    <location>
        <begin position="218"/>
        <end position="237"/>
    </location>
</feature>
<name>A0ABX0XIA2_9BACT</name>
<feature type="transmembrane region" description="Helical" evidence="1">
    <location>
        <begin position="144"/>
        <end position="164"/>
    </location>
</feature>
<feature type="transmembrane region" description="Helical" evidence="1">
    <location>
        <begin position="176"/>
        <end position="198"/>
    </location>
</feature>
<keyword evidence="1" id="KW-1133">Transmembrane helix</keyword>
<keyword evidence="1" id="KW-0472">Membrane</keyword>
<proteinExistence type="predicted"/>
<dbReference type="Proteomes" id="UP000770785">
    <property type="component" value="Unassembled WGS sequence"/>
</dbReference>
<feature type="transmembrane region" description="Helical" evidence="1">
    <location>
        <begin position="21"/>
        <end position="45"/>
    </location>
</feature>
<protein>
    <recommendedName>
        <fullName evidence="4">DUF2306 domain-containing protein</fullName>
    </recommendedName>
</protein>
<keyword evidence="3" id="KW-1185">Reference proteome</keyword>
<evidence type="ECO:0008006" key="4">
    <source>
        <dbReference type="Google" id="ProtNLM"/>
    </source>
</evidence>
<accession>A0ABX0XIA2</accession>
<evidence type="ECO:0000256" key="1">
    <source>
        <dbReference type="SAM" id="Phobius"/>
    </source>
</evidence>
<reference evidence="2 3" key="1">
    <citation type="submission" date="2020-03" db="EMBL/GenBank/DDBJ databases">
        <title>Genomic Encyclopedia of Type Strains, Phase IV (KMG-IV): sequencing the most valuable type-strain genomes for metagenomic binning, comparative biology and taxonomic classification.</title>
        <authorList>
            <person name="Goeker M."/>
        </authorList>
    </citation>
    <scope>NUCLEOTIDE SEQUENCE [LARGE SCALE GENOMIC DNA]</scope>
    <source>
        <strain evidence="2 3">DSM 105096</strain>
    </source>
</reference>
<comment type="caution">
    <text evidence="2">The sequence shown here is derived from an EMBL/GenBank/DDBJ whole genome shotgun (WGS) entry which is preliminary data.</text>
</comment>
<dbReference type="RefSeq" id="WP_168040562.1">
    <property type="nucleotide sequence ID" value="NZ_JAATJH010000014.1"/>
</dbReference>
<keyword evidence="1" id="KW-0812">Transmembrane</keyword>